<gene>
    <name evidence="2" type="ORF">NCCP691_24420</name>
</gene>
<organism evidence="2 3">
    <name type="scientific">Noviherbaspirillum aridicola</name>
    <dbReference type="NCBI Taxonomy" id="2849687"/>
    <lineage>
        <taxon>Bacteria</taxon>
        <taxon>Pseudomonadati</taxon>
        <taxon>Pseudomonadota</taxon>
        <taxon>Betaproteobacteria</taxon>
        <taxon>Burkholderiales</taxon>
        <taxon>Oxalobacteraceae</taxon>
        <taxon>Noviherbaspirillum</taxon>
    </lineage>
</organism>
<reference evidence="2 3" key="1">
    <citation type="journal article" date="2022" name="Int. J. Syst. Evol. Microbiol.">
        <title>Noviherbaspirillum aridicola sp. nov., isolated from an arid soil in Pakistan.</title>
        <authorList>
            <person name="Khan I.U."/>
            <person name="Saqib M."/>
            <person name="Amin A."/>
            <person name="Hussain F."/>
            <person name="Li L."/>
            <person name="Liu Y.H."/>
            <person name="Fang B.Z."/>
            <person name="Ahmed I."/>
            <person name="Li W.J."/>
        </authorList>
    </citation>
    <scope>NUCLEOTIDE SEQUENCE [LARGE SCALE GENOMIC DNA]</scope>
    <source>
        <strain evidence="2 3">NCCP-691</strain>
    </source>
</reference>
<dbReference type="Gene3D" id="3.30.700.10">
    <property type="entry name" value="Glycoprotein, Type 4 Pilin"/>
    <property type="match status" value="1"/>
</dbReference>
<protein>
    <recommendedName>
        <fullName evidence="4">MSHA pilin protein MshC</fullName>
    </recommendedName>
</protein>
<dbReference type="SUPFAM" id="SSF54523">
    <property type="entry name" value="Pili subunits"/>
    <property type="match status" value="1"/>
</dbReference>
<dbReference type="PROSITE" id="PS00409">
    <property type="entry name" value="PROKAR_NTER_METHYL"/>
    <property type="match status" value="1"/>
</dbReference>
<keyword evidence="3" id="KW-1185">Reference proteome</keyword>
<dbReference type="RefSeq" id="WP_238482409.1">
    <property type="nucleotide sequence ID" value="NZ_BPMK01000010.1"/>
</dbReference>
<dbReference type="Proteomes" id="UP000887222">
    <property type="component" value="Unassembled WGS sequence"/>
</dbReference>
<dbReference type="InterPro" id="IPR012902">
    <property type="entry name" value="N_methyl_site"/>
</dbReference>
<comment type="caution">
    <text evidence="2">The sequence shown here is derived from an EMBL/GenBank/DDBJ whole genome shotgun (WGS) entry which is preliminary data.</text>
</comment>
<dbReference type="InterPro" id="IPR045584">
    <property type="entry name" value="Pilin-like"/>
</dbReference>
<keyword evidence="1" id="KW-1133">Transmembrane helix</keyword>
<dbReference type="NCBIfam" id="TIGR02532">
    <property type="entry name" value="IV_pilin_GFxxxE"/>
    <property type="match status" value="1"/>
</dbReference>
<evidence type="ECO:0000256" key="1">
    <source>
        <dbReference type="SAM" id="Phobius"/>
    </source>
</evidence>
<sequence>MSITAHDFFVSGPAVFKLTTTRIRPSMRNATTTARYRPRDARLQGFTLVELVGVLIIVGILAIVAVPRFFNRTTFDSRAWSDQTLSMLRHAQKQAVAQNAPVYVRLDGASIALCHDAACARPVVAPARRNSGSAATMAACGNNAAWFCEAVPSGVSYTASAGGTSYVGPTPRFFFDALGTPFNSGDVPPASSFNHRLTIAVSGDGLTRNLHIERETGYVHAQP</sequence>
<evidence type="ECO:0000313" key="2">
    <source>
        <dbReference type="EMBL" id="GIZ52428.1"/>
    </source>
</evidence>
<proteinExistence type="predicted"/>
<evidence type="ECO:0008006" key="4">
    <source>
        <dbReference type="Google" id="ProtNLM"/>
    </source>
</evidence>
<evidence type="ECO:0000313" key="3">
    <source>
        <dbReference type="Proteomes" id="UP000887222"/>
    </source>
</evidence>
<keyword evidence="1" id="KW-0472">Membrane</keyword>
<accession>A0ABQ4Q5F6</accession>
<keyword evidence="1" id="KW-0812">Transmembrane</keyword>
<feature type="transmembrane region" description="Helical" evidence="1">
    <location>
        <begin position="45"/>
        <end position="70"/>
    </location>
</feature>
<dbReference type="EMBL" id="BPMK01000010">
    <property type="protein sequence ID" value="GIZ52428.1"/>
    <property type="molecule type" value="Genomic_DNA"/>
</dbReference>
<name>A0ABQ4Q5F6_9BURK</name>